<dbReference type="OrthoDB" id="3647690at2759"/>
<feature type="coiled-coil region" evidence="1">
    <location>
        <begin position="26"/>
        <end position="179"/>
    </location>
</feature>
<proteinExistence type="predicted"/>
<evidence type="ECO:0000313" key="3">
    <source>
        <dbReference type="Proteomes" id="UP000517252"/>
    </source>
</evidence>
<dbReference type="EMBL" id="BLZH01000005">
    <property type="protein sequence ID" value="GFP55336.1"/>
    <property type="molecule type" value="Genomic_DNA"/>
</dbReference>
<protein>
    <submittedName>
        <fullName evidence="2">Uncharacterized protein</fullName>
    </submittedName>
</protein>
<evidence type="ECO:0000313" key="2">
    <source>
        <dbReference type="EMBL" id="GFP55336.1"/>
    </source>
</evidence>
<dbReference type="AlphaFoldDB" id="A0A6V8QU49"/>
<feature type="coiled-coil region" evidence="1">
    <location>
        <begin position="203"/>
        <end position="237"/>
    </location>
</feature>
<reference evidence="2 3" key="1">
    <citation type="submission" date="2020-07" db="EMBL/GenBank/DDBJ databases">
        <title>Trichoderma asperellum IC-1 whole genome shotgun sequence.</title>
        <authorList>
            <person name="Kanamasa S."/>
            <person name="Takahashi H."/>
        </authorList>
    </citation>
    <scope>NUCLEOTIDE SEQUENCE [LARGE SCALE GENOMIC DNA]</scope>
    <source>
        <strain evidence="2 3">IC-1</strain>
    </source>
</reference>
<accession>A0A6V8QU49</accession>
<organism evidence="2 3">
    <name type="scientific">Trichoderma asperellum</name>
    <name type="common">Filamentous fungus</name>
    <dbReference type="NCBI Taxonomy" id="101201"/>
    <lineage>
        <taxon>Eukaryota</taxon>
        <taxon>Fungi</taxon>
        <taxon>Dikarya</taxon>
        <taxon>Ascomycota</taxon>
        <taxon>Pezizomycotina</taxon>
        <taxon>Sordariomycetes</taxon>
        <taxon>Hypocreomycetidae</taxon>
        <taxon>Hypocreales</taxon>
        <taxon>Hypocreaceae</taxon>
        <taxon>Trichoderma</taxon>
    </lineage>
</organism>
<evidence type="ECO:0000256" key="1">
    <source>
        <dbReference type="SAM" id="Coils"/>
    </source>
</evidence>
<dbReference type="Proteomes" id="UP000517252">
    <property type="component" value="Unassembled WGS sequence"/>
</dbReference>
<keyword evidence="1" id="KW-0175">Coiled coil</keyword>
<sequence>MSSFRYFSNITKFAEYERRIEAIDHEAEYQAVISGLEKRLKDYERTAHKIYESQRAALQDRSRFEAEKRKIETAMQSAANQSEKEAEKAKKRILELEAVVARLTEDPNASDPKDTPLAKSESLLQEAQAKVVVLEKRLENAHKDADYIRSLYQDAADTASGLKSENNQLRSQNEDLGKKASENFAQIHEIQERNTTKLYLEQITELKFQIKEREIELDRAREELRQLKNGRRETRQSSVPRSPRMEGLARLRELASKVCSFMASSQEMADGII</sequence>
<name>A0A6V8QU49_TRIAP</name>
<gene>
    <name evidence="2" type="ORF">TASIC1_0005019400</name>
</gene>
<comment type="caution">
    <text evidence="2">The sequence shown here is derived from an EMBL/GenBank/DDBJ whole genome shotgun (WGS) entry which is preliminary data.</text>
</comment>